<keyword evidence="11" id="KW-0418">Kinase</keyword>
<feature type="domain" description="PAC" evidence="17">
    <location>
        <begin position="603"/>
        <end position="654"/>
    </location>
</feature>
<keyword evidence="19" id="KW-1185">Reference proteome</keyword>
<comment type="subcellular location">
    <subcellularLocation>
        <location evidence="2">Cell inner membrane</location>
        <topology evidence="2">Multi-pass membrane protein</topology>
    </subcellularLocation>
</comment>
<keyword evidence="12" id="KW-1133">Transmembrane helix</keyword>
<feature type="domain" description="PAC" evidence="17">
    <location>
        <begin position="219"/>
        <end position="269"/>
    </location>
</feature>
<dbReference type="InterPro" id="IPR000700">
    <property type="entry name" value="PAS-assoc_C"/>
</dbReference>
<evidence type="ECO:0000313" key="19">
    <source>
        <dbReference type="Proteomes" id="UP000001660"/>
    </source>
</evidence>
<keyword evidence="8" id="KW-0812">Transmembrane</keyword>
<dbReference type="PROSITE" id="PS50110">
    <property type="entry name" value="RESPONSE_REGULATORY"/>
    <property type="match status" value="1"/>
</dbReference>
<evidence type="ECO:0000256" key="10">
    <source>
        <dbReference type="ARBA" id="ARBA00022741"/>
    </source>
</evidence>
<dbReference type="SMART" id="SM00086">
    <property type="entry name" value="PAC"/>
    <property type="match status" value="7"/>
</dbReference>
<feature type="domain" description="PAS" evidence="16">
    <location>
        <begin position="919"/>
        <end position="991"/>
    </location>
</feature>
<keyword evidence="9" id="KW-0677">Repeat</keyword>
<evidence type="ECO:0000256" key="11">
    <source>
        <dbReference type="ARBA" id="ARBA00022777"/>
    </source>
</evidence>
<dbReference type="eggNOG" id="COG3290">
    <property type="taxonomic scope" value="Bacteria"/>
</dbReference>
<evidence type="ECO:0000256" key="6">
    <source>
        <dbReference type="ARBA" id="ARBA00022553"/>
    </source>
</evidence>
<dbReference type="OrthoDB" id="9798833at2"/>
<gene>
    <name evidence="18" type="ORF">NIDE0545</name>
</gene>
<evidence type="ECO:0000259" key="15">
    <source>
        <dbReference type="PROSITE" id="PS50110"/>
    </source>
</evidence>
<feature type="domain" description="PAC" evidence="17">
    <location>
        <begin position="476"/>
        <end position="528"/>
    </location>
</feature>
<dbReference type="SUPFAM" id="SSF52172">
    <property type="entry name" value="CheY-like"/>
    <property type="match status" value="1"/>
</dbReference>
<dbReference type="CDD" id="cd00130">
    <property type="entry name" value="PAS"/>
    <property type="match status" value="7"/>
</dbReference>
<keyword evidence="5" id="KW-0997">Cell inner membrane</keyword>
<dbReference type="HOGENOM" id="CLU_292683_0_0_0"/>
<protein>
    <recommendedName>
        <fullName evidence="3">histidine kinase</fullName>
        <ecNumber evidence="3">2.7.13.3</ecNumber>
    </recommendedName>
</protein>
<dbReference type="EC" id="2.7.13.3" evidence="3"/>
<dbReference type="Pfam" id="PF13426">
    <property type="entry name" value="PAS_9"/>
    <property type="match status" value="2"/>
</dbReference>
<evidence type="ECO:0000256" key="4">
    <source>
        <dbReference type="ARBA" id="ARBA00022475"/>
    </source>
</evidence>
<evidence type="ECO:0000256" key="13">
    <source>
        <dbReference type="ARBA" id="ARBA00023136"/>
    </source>
</evidence>
<evidence type="ECO:0000256" key="5">
    <source>
        <dbReference type="ARBA" id="ARBA00022519"/>
    </source>
</evidence>
<dbReference type="GO" id="GO:0006355">
    <property type="term" value="P:regulation of DNA-templated transcription"/>
    <property type="evidence" value="ECO:0007669"/>
    <property type="project" value="InterPro"/>
</dbReference>
<proteinExistence type="predicted"/>
<dbReference type="GO" id="GO:0005886">
    <property type="term" value="C:plasma membrane"/>
    <property type="evidence" value="ECO:0007669"/>
    <property type="project" value="UniProtKB-SubCell"/>
</dbReference>
<dbReference type="InterPro" id="IPR035965">
    <property type="entry name" value="PAS-like_dom_sf"/>
</dbReference>
<evidence type="ECO:0000256" key="14">
    <source>
        <dbReference type="PROSITE-ProRule" id="PRU00169"/>
    </source>
</evidence>
<dbReference type="PANTHER" id="PTHR43304:SF1">
    <property type="entry name" value="PAC DOMAIN-CONTAINING PROTEIN"/>
    <property type="match status" value="1"/>
</dbReference>
<dbReference type="eggNOG" id="COG0745">
    <property type="taxonomic scope" value="Bacteria"/>
</dbReference>
<dbReference type="Pfam" id="PF00989">
    <property type="entry name" value="PAS"/>
    <property type="match status" value="1"/>
</dbReference>
<dbReference type="Gene3D" id="3.30.450.20">
    <property type="entry name" value="PAS domain"/>
    <property type="match status" value="7"/>
</dbReference>
<feature type="domain" description="PAS" evidence="16">
    <location>
        <begin position="401"/>
        <end position="475"/>
    </location>
</feature>
<feature type="domain" description="PAC" evidence="17">
    <location>
        <begin position="348"/>
        <end position="400"/>
    </location>
</feature>
<evidence type="ECO:0000256" key="1">
    <source>
        <dbReference type="ARBA" id="ARBA00000085"/>
    </source>
</evidence>
<feature type="domain" description="Response regulatory" evidence="15">
    <location>
        <begin position="9"/>
        <end position="123"/>
    </location>
</feature>
<dbReference type="InterPro" id="IPR000014">
    <property type="entry name" value="PAS"/>
</dbReference>
<evidence type="ECO:0000256" key="7">
    <source>
        <dbReference type="ARBA" id="ARBA00022679"/>
    </source>
</evidence>
<feature type="domain" description="PAS" evidence="16">
    <location>
        <begin position="814"/>
        <end position="861"/>
    </location>
</feature>
<dbReference type="InterPro" id="IPR052162">
    <property type="entry name" value="Sensor_kinase/Photoreceptor"/>
</dbReference>
<dbReference type="Pfam" id="PF08447">
    <property type="entry name" value="PAS_3"/>
    <property type="match status" value="3"/>
</dbReference>
<dbReference type="PROSITE" id="PS50113">
    <property type="entry name" value="PAC"/>
    <property type="match status" value="6"/>
</dbReference>
<dbReference type="STRING" id="330214.NIDE0545"/>
<keyword evidence="13" id="KW-0472">Membrane</keyword>
<dbReference type="EMBL" id="FP929003">
    <property type="protein sequence ID" value="CBK40320.1"/>
    <property type="molecule type" value="Genomic_DNA"/>
</dbReference>
<evidence type="ECO:0000259" key="17">
    <source>
        <dbReference type="PROSITE" id="PS50113"/>
    </source>
</evidence>
<dbReference type="AlphaFoldDB" id="D8PAR1"/>
<dbReference type="SMART" id="SM00091">
    <property type="entry name" value="PAS"/>
    <property type="match status" value="7"/>
</dbReference>
<dbReference type="PROSITE" id="PS50112">
    <property type="entry name" value="PAS"/>
    <property type="match status" value="6"/>
</dbReference>
<keyword evidence="7" id="KW-0808">Transferase</keyword>
<feature type="domain" description="PAC" evidence="17">
    <location>
        <begin position="723"/>
        <end position="780"/>
    </location>
</feature>
<dbReference type="InterPro" id="IPR013655">
    <property type="entry name" value="PAS_fold_3"/>
</dbReference>
<dbReference type="GO" id="GO:0000166">
    <property type="term" value="F:nucleotide binding"/>
    <property type="evidence" value="ECO:0007669"/>
    <property type="project" value="UniProtKB-KW"/>
</dbReference>
<dbReference type="InterPro" id="IPR001610">
    <property type="entry name" value="PAC"/>
</dbReference>
<dbReference type="FunFam" id="2.10.70.100:FF:000001">
    <property type="entry name" value="Sensory transduction histidine kinase"/>
    <property type="match status" value="1"/>
</dbReference>
<feature type="domain" description="PAS" evidence="16">
    <location>
        <begin position="142"/>
        <end position="212"/>
    </location>
</feature>
<dbReference type="GO" id="GO:0004673">
    <property type="term" value="F:protein histidine kinase activity"/>
    <property type="evidence" value="ECO:0007669"/>
    <property type="project" value="UniProtKB-EC"/>
</dbReference>
<evidence type="ECO:0000256" key="8">
    <source>
        <dbReference type="ARBA" id="ARBA00022692"/>
    </source>
</evidence>
<evidence type="ECO:0000256" key="12">
    <source>
        <dbReference type="ARBA" id="ARBA00022989"/>
    </source>
</evidence>
<dbReference type="KEGG" id="nde:NIDE0545"/>
<dbReference type="GO" id="GO:0000160">
    <property type="term" value="P:phosphorelay signal transduction system"/>
    <property type="evidence" value="ECO:0007669"/>
    <property type="project" value="InterPro"/>
</dbReference>
<dbReference type="SUPFAM" id="SSF55785">
    <property type="entry name" value="PYP-like sensor domain (PAS domain)"/>
    <property type="match status" value="7"/>
</dbReference>
<accession>D8PAR1</accession>
<keyword evidence="10" id="KW-0547">Nucleotide-binding</keyword>
<reference evidence="18 19" key="1">
    <citation type="journal article" date="2010" name="Proc. Natl. Acad. Sci. U.S.A.">
        <title>A Nitrospira metagenome illuminates the physiology and evolution of globally important nitrite-oxidizing bacteria.</title>
        <authorList>
            <person name="Lucker S."/>
            <person name="Wagner M."/>
            <person name="Maixner F."/>
            <person name="Pelletier E."/>
            <person name="Koch H."/>
            <person name="Vacherie B."/>
            <person name="Rattei T."/>
            <person name="Sinninghe Damste J."/>
            <person name="Spieck E."/>
            <person name="Le Paslier D."/>
            <person name="Daims H."/>
        </authorList>
    </citation>
    <scope>NUCLEOTIDE SEQUENCE [LARGE SCALE GENOMIC DNA]</scope>
</reference>
<evidence type="ECO:0000259" key="16">
    <source>
        <dbReference type="PROSITE" id="PS50112"/>
    </source>
</evidence>
<dbReference type="PANTHER" id="PTHR43304">
    <property type="entry name" value="PHYTOCHROME-LIKE PROTEIN CPH1"/>
    <property type="match status" value="1"/>
</dbReference>
<dbReference type="InterPro" id="IPR001789">
    <property type="entry name" value="Sig_transdc_resp-reg_receiver"/>
</dbReference>
<dbReference type="eggNOG" id="COG2202">
    <property type="taxonomic scope" value="Bacteria"/>
</dbReference>
<dbReference type="SMART" id="SM00448">
    <property type="entry name" value="REC"/>
    <property type="match status" value="1"/>
</dbReference>
<feature type="domain" description="PAC" evidence="17">
    <location>
        <begin position="865"/>
        <end position="918"/>
    </location>
</feature>
<dbReference type="Proteomes" id="UP000001660">
    <property type="component" value="Chromosome"/>
</dbReference>
<evidence type="ECO:0000256" key="3">
    <source>
        <dbReference type="ARBA" id="ARBA00012438"/>
    </source>
</evidence>
<dbReference type="Gene3D" id="3.40.50.2300">
    <property type="match status" value="1"/>
</dbReference>
<dbReference type="Pfam" id="PF08448">
    <property type="entry name" value="PAS_4"/>
    <property type="match status" value="1"/>
</dbReference>
<keyword evidence="6 14" id="KW-0597">Phosphoprotein</keyword>
<feature type="modified residue" description="4-aspartylphosphate" evidence="14">
    <location>
        <position position="58"/>
    </location>
</feature>
<sequence>MTATTPGHSILVVDDDPDIALGLQDLLDHDGYHVSVAGTCAEALTQTHDHHYNAVLLDLGLPDGDGSSVLRTLQEQQPQLPVIILTAYTSADRTVGSLTQGAFAYLTKPYNRDELRTVLRRAIGIQALAAKAEHAEHALSESEARFRSLVEAATDSIVLADENGRILSWNQASARLFGYTDEEVRGQPLTMLMPQRYRVAHERGLARVKDTGQSRLIGRLVELEGLRKDGSEFPIELSLAMWKTDVAVFFSGIIRDITQRRKAEEILDRLRRLHEVILTQAGEGIYGLDRNGVTTFVNPTAAQLLGFDPSELVEQPMHQLLHHSQPDGSFYPADECPIYAALRDGVVHRVSRDVFWRKDGTALPVEYVSTPIIEKGAVAGAVVVFRDITERLEAERAVEESQERFRQLAEHIREVFWITDPAKSRVLYISPGYEEVWGNSCESLYAMPGSWMEAIHPDDRLRVRDAAMHRQISGSYNEEYRILRPDGSMRWIWDRAFPIRDASGTVYRIAGFAEDVTERKRVEAALIESERRYRVLFDDNPSMYFMVDAAGTVLSVNRFGAERLGYDVQELLGLSVLNIFHPNDRDDVRTNLAACLLEMGRPRGWEFRKVRKDGSVIWVRETAQAVLNDQQTPVVLIVCEDITAMKEAEIALHDSEEFKNQILRSSADCIKVLDLEGRLQYMNDAGKTLLHIGDLTGYLNKPWADLWEGDDRNAALAALEAAKAGEIGKFVGFCPTTDGVPKWWDVQVTPMLDTRGYSRRLLAISRDITDYRRVQDSLRASEERLESVIRGSNDGFWDGHVLPDQPWHSPMTPVWWSPRVREMLGYNEQEFPDILDSWTSRLHPDDREIVFDRLAACLERGQSHYDVDYRLLTKQGEYCWFHARAEVLERDAQGYALRMAGSLQCITERKQAEAHLRLSEERLRTALTESEVGIWDWDVQSDRLYWSPDVEALFGLNPGSFPGTYAAYIGLIYALDRGPVLMQIEHSLRDQSTLNIRHRVVRDDHSIHWLAWTGRIHRNTDGVATRVLGIVHATKGHADT</sequence>
<evidence type="ECO:0000313" key="18">
    <source>
        <dbReference type="EMBL" id="CBK40320.1"/>
    </source>
</evidence>
<dbReference type="InterPro" id="IPR013656">
    <property type="entry name" value="PAS_4"/>
</dbReference>
<feature type="domain" description="PAS" evidence="16">
    <location>
        <begin position="269"/>
        <end position="322"/>
    </location>
</feature>
<evidence type="ECO:0000256" key="2">
    <source>
        <dbReference type="ARBA" id="ARBA00004429"/>
    </source>
</evidence>
<keyword evidence="4" id="KW-1003">Cell membrane</keyword>
<name>D8PAR1_9BACT</name>
<dbReference type="InterPro" id="IPR011006">
    <property type="entry name" value="CheY-like_superfamily"/>
</dbReference>
<comment type="catalytic activity">
    <reaction evidence="1">
        <text>ATP + protein L-histidine = ADP + protein N-phospho-L-histidine.</text>
        <dbReference type="EC" id="2.7.13.3"/>
    </reaction>
</comment>
<dbReference type="Pfam" id="PF00072">
    <property type="entry name" value="Response_reg"/>
    <property type="match status" value="1"/>
</dbReference>
<dbReference type="NCBIfam" id="TIGR00229">
    <property type="entry name" value="sensory_box"/>
    <property type="match status" value="7"/>
</dbReference>
<evidence type="ECO:0000256" key="9">
    <source>
        <dbReference type="ARBA" id="ARBA00022737"/>
    </source>
</evidence>
<dbReference type="InterPro" id="IPR013767">
    <property type="entry name" value="PAS_fold"/>
</dbReference>
<feature type="domain" description="PAS" evidence="16">
    <location>
        <begin position="529"/>
        <end position="599"/>
    </location>
</feature>
<organism evidence="18 19">
    <name type="scientific">Nitrospira defluvii</name>
    <dbReference type="NCBI Taxonomy" id="330214"/>
    <lineage>
        <taxon>Bacteria</taxon>
        <taxon>Pseudomonadati</taxon>
        <taxon>Nitrospirota</taxon>
        <taxon>Nitrospiria</taxon>
        <taxon>Nitrospirales</taxon>
        <taxon>Nitrospiraceae</taxon>
        <taxon>Nitrospira</taxon>
    </lineage>
</organism>